<reference evidence="1 2" key="1">
    <citation type="submission" date="2022-03" db="EMBL/GenBank/DDBJ databases">
        <title>Streptomyces yunnanensis P86,complete genome.</title>
        <authorList>
            <person name="Chen S."/>
            <person name="Zhang Q."/>
        </authorList>
    </citation>
    <scope>NUCLEOTIDE SEQUENCE [LARGE SCALE GENOMIC DNA]</scope>
    <source>
        <strain evidence="1 2">P86</strain>
    </source>
</reference>
<protein>
    <submittedName>
        <fullName evidence="1">Uncharacterized protein</fullName>
    </submittedName>
</protein>
<accession>A0ABY8ADI0</accession>
<keyword evidence="2" id="KW-1185">Reference proteome</keyword>
<sequence>MAEHELTLFVDASTAGSGGKWPKLYGFKAAGDNHPQSKPLVWFGTGEYATKTSIKWDTRCWVYVAKPRRDKEPLTSYSPRELRCGQQFLVDSVKGTGEELKYEDPTHMAVINKSGKSLRTGLAGEVSVAGAPMEASPYCENPLAAGAMTTFKPVEKVILFIAQSSGEEAEIKKGVVVENALSSGVVIDAAAADRDEEDMKVHFSEKKGIWSWPEGVAWARSIGQGDDLTHFIHS</sequence>
<gene>
    <name evidence="1" type="ORF">MOV08_29430</name>
</gene>
<evidence type="ECO:0000313" key="1">
    <source>
        <dbReference type="EMBL" id="WEB42973.1"/>
    </source>
</evidence>
<proteinExistence type="predicted"/>
<dbReference type="Proteomes" id="UP001218629">
    <property type="component" value="Chromosome"/>
</dbReference>
<dbReference type="RefSeq" id="WP_159030906.1">
    <property type="nucleotide sequence ID" value="NZ_CP095749.1"/>
</dbReference>
<organism evidence="1 2">
    <name type="scientific">Streptomyces yunnanensis</name>
    <dbReference type="NCBI Taxonomy" id="156453"/>
    <lineage>
        <taxon>Bacteria</taxon>
        <taxon>Bacillati</taxon>
        <taxon>Actinomycetota</taxon>
        <taxon>Actinomycetes</taxon>
        <taxon>Kitasatosporales</taxon>
        <taxon>Streptomycetaceae</taxon>
        <taxon>Streptomyces</taxon>
    </lineage>
</organism>
<name>A0ABY8ADI0_9ACTN</name>
<evidence type="ECO:0000313" key="2">
    <source>
        <dbReference type="Proteomes" id="UP001218629"/>
    </source>
</evidence>
<dbReference type="EMBL" id="CP095749">
    <property type="protein sequence ID" value="WEB42973.1"/>
    <property type="molecule type" value="Genomic_DNA"/>
</dbReference>